<sequence>MPYDMNASPTLAVSIGSYSDSGRKKVNQDFHGALLPEGRNLALKGIVLAVADGIGSSTVSREAAETCIKSLLTDYYCTADSWTTRSAASRVIAATNSWLHSQNRRAHLESIDLGWVCTLSAVILKHRTAHIFHVGDSRISRLSGDSLEPLTRDHRHVVSESDSYLGRAMGAAPSVEIDYLPVDLAPGDVLLLTTDGIHDHLPQRAAAECIRDSASLDAAAEAIAAIALEHGSDDNLTVQIVRIESLPEATAEAPSTAEAQLPPPPLPNAGDVLDGYRILRALHASHRSHIFLASAPDGRQVVLKIPSLDQREDAAYLRRFAMEEWVARRITSPHVLAAVPSPEERTALYTVTEFVSGRTLRQWMRDHPAPNLDKVRDIVRQIAMGLRAFHRQEMLHQDLRPENIMIDDEGTVKIIDLGSTYIAGVDEAAPEPQEILGTLQYTAPEYFTGEPVNWSADLFSLGIIAYEMLTGRLAYGTTVSRIRSRRDLGRLTYRSACGEDNVVPDWMDEALRRAISPHPSRRQAALSEFVGELSAPGPGWRARTQRPFAERDPVRFWKIVSLVLALLVVVLLVRLADGF</sequence>
<dbReference type="Proteomes" id="UP001060336">
    <property type="component" value="Chromosome"/>
</dbReference>
<dbReference type="PROSITE" id="PS51746">
    <property type="entry name" value="PPM_2"/>
    <property type="match status" value="1"/>
</dbReference>
<dbReference type="Pfam" id="PF13672">
    <property type="entry name" value="PP2C_2"/>
    <property type="match status" value="1"/>
</dbReference>
<dbReference type="KEGG" id="naci:NUH88_19150"/>
<dbReference type="SUPFAM" id="SSF81606">
    <property type="entry name" value="PP2C-like"/>
    <property type="match status" value="1"/>
</dbReference>
<dbReference type="Pfam" id="PF00069">
    <property type="entry name" value="Pkinase"/>
    <property type="match status" value="1"/>
</dbReference>
<dbReference type="PROSITE" id="PS50011">
    <property type="entry name" value="PROTEIN_KINASE_DOM"/>
    <property type="match status" value="1"/>
</dbReference>
<dbReference type="PROSITE" id="PS00109">
    <property type="entry name" value="PROTEIN_KINASE_TYR"/>
    <property type="match status" value="1"/>
</dbReference>
<keyword evidence="2" id="KW-0808">Transferase</keyword>
<dbReference type="InterPro" id="IPR001932">
    <property type="entry name" value="PPM-type_phosphatase-like_dom"/>
</dbReference>
<keyword evidence="4 9" id="KW-0418">Kinase</keyword>
<keyword evidence="10" id="KW-1185">Reference proteome</keyword>
<name>A0A9J7AQ29_9PROT</name>
<keyword evidence="6" id="KW-0472">Membrane</keyword>
<keyword evidence="6" id="KW-0812">Transmembrane</keyword>
<dbReference type="PANTHER" id="PTHR24351">
    <property type="entry name" value="RIBOSOMAL PROTEIN S6 KINASE"/>
    <property type="match status" value="1"/>
</dbReference>
<dbReference type="InterPro" id="IPR011009">
    <property type="entry name" value="Kinase-like_dom_sf"/>
</dbReference>
<evidence type="ECO:0000313" key="9">
    <source>
        <dbReference type="EMBL" id="UUX49504.1"/>
    </source>
</evidence>
<dbReference type="SMART" id="SM00332">
    <property type="entry name" value="PP2Cc"/>
    <property type="match status" value="1"/>
</dbReference>
<dbReference type="EMBL" id="CP102480">
    <property type="protein sequence ID" value="UUX49504.1"/>
    <property type="molecule type" value="Genomic_DNA"/>
</dbReference>
<feature type="domain" description="Protein kinase" evidence="7">
    <location>
        <begin position="276"/>
        <end position="549"/>
    </location>
</feature>
<dbReference type="Gene3D" id="3.30.200.20">
    <property type="entry name" value="Phosphorylase Kinase, domain 1"/>
    <property type="match status" value="1"/>
</dbReference>
<dbReference type="InterPro" id="IPR036457">
    <property type="entry name" value="PPM-type-like_dom_sf"/>
</dbReference>
<dbReference type="InterPro" id="IPR008266">
    <property type="entry name" value="Tyr_kinase_AS"/>
</dbReference>
<dbReference type="CDD" id="cd14014">
    <property type="entry name" value="STKc_PknB_like"/>
    <property type="match status" value="1"/>
</dbReference>
<evidence type="ECO:0000256" key="4">
    <source>
        <dbReference type="ARBA" id="ARBA00022777"/>
    </source>
</evidence>
<feature type="domain" description="PPM-type phosphatase" evidence="8">
    <location>
        <begin position="14"/>
        <end position="243"/>
    </location>
</feature>
<reference evidence="9" key="1">
    <citation type="submission" date="2022-08" db="EMBL/GenBank/DDBJ databases">
        <title>Nisaea acidiphila sp. nov., isolated from a marine algal debris and emended description of the genus Nisaea Urios et al. 2008.</title>
        <authorList>
            <person name="Kwon K."/>
        </authorList>
    </citation>
    <scope>NUCLEOTIDE SEQUENCE</scope>
    <source>
        <strain evidence="9">MEBiC11861</strain>
    </source>
</reference>
<keyword evidence="1" id="KW-0723">Serine/threonine-protein kinase</keyword>
<evidence type="ECO:0000256" key="3">
    <source>
        <dbReference type="ARBA" id="ARBA00022741"/>
    </source>
</evidence>
<feature type="transmembrane region" description="Helical" evidence="6">
    <location>
        <begin position="556"/>
        <end position="576"/>
    </location>
</feature>
<evidence type="ECO:0000259" key="8">
    <source>
        <dbReference type="PROSITE" id="PS51746"/>
    </source>
</evidence>
<keyword evidence="6" id="KW-1133">Transmembrane helix</keyword>
<keyword evidence="5" id="KW-0067">ATP-binding</keyword>
<evidence type="ECO:0000256" key="5">
    <source>
        <dbReference type="ARBA" id="ARBA00022840"/>
    </source>
</evidence>
<dbReference type="SUPFAM" id="SSF56112">
    <property type="entry name" value="Protein kinase-like (PK-like)"/>
    <property type="match status" value="1"/>
</dbReference>
<dbReference type="GO" id="GO:0005524">
    <property type="term" value="F:ATP binding"/>
    <property type="evidence" value="ECO:0007669"/>
    <property type="project" value="UniProtKB-KW"/>
</dbReference>
<evidence type="ECO:0000259" key="7">
    <source>
        <dbReference type="PROSITE" id="PS50011"/>
    </source>
</evidence>
<evidence type="ECO:0000256" key="6">
    <source>
        <dbReference type="SAM" id="Phobius"/>
    </source>
</evidence>
<dbReference type="InterPro" id="IPR000719">
    <property type="entry name" value="Prot_kinase_dom"/>
</dbReference>
<keyword evidence="3" id="KW-0547">Nucleotide-binding</keyword>
<dbReference type="SMART" id="SM00331">
    <property type="entry name" value="PP2C_SIG"/>
    <property type="match status" value="1"/>
</dbReference>
<accession>A0A9J7AQ29</accession>
<dbReference type="Gene3D" id="3.60.40.10">
    <property type="entry name" value="PPM-type phosphatase domain"/>
    <property type="match status" value="1"/>
</dbReference>
<proteinExistence type="predicted"/>
<gene>
    <name evidence="9" type="ORF">NUH88_19150</name>
</gene>
<dbReference type="AlphaFoldDB" id="A0A9J7AQ29"/>
<evidence type="ECO:0000256" key="1">
    <source>
        <dbReference type="ARBA" id="ARBA00022527"/>
    </source>
</evidence>
<dbReference type="Gene3D" id="1.10.510.10">
    <property type="entry name" value="Transferase(Phosphotransferase) domain 1"/>
    <property type="match status" value="1"/>
</dbReference>
<dbReference type="RefSeq" id="WP_257768211.1">
    <property type="nucleotide sequence ID" value="NZ_CP102480.1"/>
</dbReference>
<protein>
    <submittedName>
        <fullName evidence="9">Bifunctional protein-serine/threonine kinase/phosphatase</fullName>
    </submittedName>
</protein>
<evidence type="ECO:0000313" key="10">
    <source>
        <dbReference type="Proteomes" id="UP001060336"/>
    </source>
</evidence>
<dbReference type="CDD" id="cd00143">
    <property type="entry name" value="PP2Cc"/>
    <property type="match status" value="1"/>
</dbReference>
<evidence type="ECO:0000256" key="2">
    <source>
        <dbReference type="ARBA" id="ARBA00022679"/>
    </source>
</evidence>
<organism evidence="9 10">
    <name type="scientific">Nisaea acidiphila</name>
    <dbReference type="NCBI Taxonomy" id="1862145"/>
    <lineage>
        <taxon>Bacteria</taxon>
        <taxon>Pseudomonadati</taxon>
        <taxon>Pseudomonadota</taxon>
        <taxon>Alphaproteobacteria</taxon>
        <taxon>Rhodospirillales</taxon>
        <taxon>Thalassobaculaceae</taxon>
        <taxon>Nisaea</taxon>
    </lineage>
</organism>
<dbReference type="GO" id="GO:0004674">
    <property type="term" value="F:protein serine/threonine kinase activity"/>
    <property type="evidence" value="ECO:0007669"/>
    <property type="project" value="UniProtKB-KW"/>
</dbReference>